<accession>A0AAD1UCM8</accession>
<protein>
    <submittedName>
        <fullName evidence="1">Uncharacterized protein</fullName>
    </submittedName>
</protein>
<organism evidence="1 2">
    <name type="scientific">Euplotes crassus</name>
    <dbReference type="NCBI Taxonomy" id="5936"/>
    <lineage>
        <taxon>Eukaryota</taxon>
        <taxon>Sar</taxon>
        <taxon>Alveolata</taxon>
        <taxon>Ciliophora</taxon>
        <taxon>Intramacronucleata</taxon>
        <taxon>Spirotrichea</taxon>
        <taxon>Hypotrichia</taxon>
        <taxon>Euplotida</taxon>
        <taxon>Euplotidae</taxon>
        <taxon>Moneuplotes</taxon>
    </lineage>
</organism>
<dbReference type="EMBL" id="CAMPGE010005523">
    <property type="protein sequence ID" value="CAI2364374.1"/>
    <property type="molecule type" value="Genomic_DNA"/>
</dbReference>
<gene>
    <name evidence="1" type="ORF">ECRASSUSDP1_LOCUS5717</name>
</gene>
<dbReference type="Proteomes" id="UP001295684">
    <property type="component" value="Unassembled WGS sequence"/>
</dbReference>
<sequence length="167" mass="18577">MNSPSIIQLDENLSDEFLSEDVSSLKIRGSDKILANMDRKSLSNKKRGLLNFTICVEPLDNVKVEGYSGASLARSMNEGINIPERNIRPSSSNKARVRTAYGDNKSTVSLKSEISSLLKVVGKIRKRTGSQKGKKANDKFVLKEVPSTSENITMRDVAPCEIKYYYN</sequence>
<dbReference type="AlphaFoldDB" id="A0AAD1UCM8"/>
<evidence type="ECO:0000313" key="1">
    <source>
        <dbReference type="EMBL" id="CAI2364374.1"/>
    </source>
</evidence>
<keyword evidence="2" id="KW-1185">Reference proteome</keyword>
<name>A0AAD1UCM8_EUPCR</name>
<proteinExistence type="predicted"/>
<reference evidence="1" key="1">
    <citation type="submission" date="2023-07" db="EMBL/GenBank/DDBJ databases">
        <authorList>
            <consortium name="AG Swart"/>
            <person name="Singh M."/>
            <person name="Singh A."/>
            <person name="Seah K."/>
            <person name="Emmerich C."/>
        </authorList>
    </citation>
    <scope>NUCLEOTIDE SEQUENCE</scope>
    <source>
        <strain evidence="1">DP1</strain>
    </source>
</reference>
<comment type="caution">
    <text evidence="1">The sequence shown here is derived from an EMBL/GenBank/DDBJ whole genome shotgun (WGS) entry which is preliminary data.</text>
</comment>
<evidence type="ECO:0000313" key="2">
    <source>
        <dbReference type="Proteomes" id="UP001295684"/>
    </source>
</evidence>